<feature type="domain" description="Gfo/Idh/MocA-like oxidoreductase N-terminal" evidence="1">
    <location>
        <begin position="13"/>
        <end position="135"/>
    </location>
</feature>
<dbReference type="InParanoid" id="A0A2J6SZB3"/>
<sequence length="389" mass="43174">MGSTEPILQKVLGVGIIGCGEVCQTVHLPTLGHLSDYFQVTYLCDVSSDALQHCKKKVAGQEPETTRDVATLCASPSVDVVFITNSNEYHAAHAIIALQHNKHVLLEKPASITIRDADAIVAAESKSRGKVFVGYMRRYAAAFVDAIEEIGSVEKILYARVRVDIIGPNHIFVDQSGTFPKKFSDFAPADTEDIVNRNTELLTQALEVECGVEQTDRSKRFWRILGGLGSHDLSAMRETLGMPTSVKGVSYNFPFWNVLFQYPGFAVSYESGMDQVPRFDAHIEIYSAKKTVRVQYDTPYVKGLPTTLHICENVNGAYKESMIRRTYEDPYTLEIMELYKMIVEGKQIKTTAADAKKDLEIFGMIMRAGFPVLDSSKVKSNGYAVQDGC</sequence>
<evidence type="ECO:0000313" key="2">
    <source>
        <dbReference type="EMBL" id="PMD56131.1"/>
    </source>
</evidence>
<dbReference type="InterPro" id="IPR036291">
    <property type="entry name" value="NAD(P)-bd_dom_sf"/>
</dbReference>
<proteinExistence type="predicted"/>
<dbReference type="InterPro" id="IPR000683">
    <property type="entry name" value="Gfo/Idh/MocA-like_OxRdtase_N"/>
</dbReference>
<dbReference type="PANTHER" id="PTHR42840">
    <property type="entry name" value="NAD(P)-BINDING ROSSMANN-FOLD SUPERFAMILY PROTEIN-RELATED"/>
    <property type="match status" value="1"/>
</dbReference>
<dbReference type="EMBL" id="KZ613848">
    <property type="protein sequence ID" value="PMD56131.1"/>
    <property type="molecule type" value="Genomic_DNA"/>
</dbReference>
<organism evidence="2 3">
    <name type="scientific">Hyaloscypha bicolor E</name>
    <dbReference type="NCBI Taxonomy" id="1095630"/>
    <lineage>
        <taxon>Eukaryota</taxon>
        <taxon>Fungi</taxon>
        <taxon>Dikarya</taxon>
        <taxon>Ascomycota</taxon>
        <taxon>Pezizomycotina</taxon>
        <taxon>Leotiomycetes</taxon>
        <taxon>Helotiales</taxon>
        <taxon>Hyaloscyphaceae</taxon>
        <taxon>Hyaloscypha</taxon>
        <taxon>Hyaloscypha bicolor</taxon>
    </lineage>
</organism>
<dbReference type="Pfam" id="PF01408">
    <property type="entry name" value="GFO_IDH_MocA"/>
    <property type="match status" value="1"/>
</dbReference>
<evidence type="ECO:0000259" key="1">
    <source>
        <dbReference type="Pfam" id="PF01408"/>
    </source>
</evidence>
<dbReference type="Gene3D" id="3.30.360.10">
    <property type="entry name" value="Dihydrodipicolinate Reductase, domain 2"/>
    <property type="match status" value="1"/>
</dbReference>
<dbReference type="AlphaFoldDB" id="A0A2J6SZB3"/>
<dbReference type="Gene3D" id="3.40.50.720">
    <property type="entry name" value="NAD(P)-binding Rossmann-like Domain"/>
    <property type="match status" value="1"/>
</dbReference>
<protein>
    <submittedName>
        <fullName evidence="2">NAD(P)-binding protein</fullName>
    </submittedName>
</protein>
<dbReference type="STRING" id="1095630.A0A2J6SZB3"/>
<dbReference type="GO" id="GO:0016491">
    <property type="term" value="F:oxidoreductase activity"/>
    <property type="evidence" value="ECO:0007669"/>
    <property type="project" value="TreeGrafter"/>
</dbReference>
<keyword evidence="3" id="KW-1185">Reference proteome</keyword>
<dbReference type="GO" id="GO:0000166">
    <property type="term" value="F:nucleotide binding"/>
    <property type="evidence" value="ECO:0007669"/>
    <property type="project" value="InterPro"/>
</dbReference>
<evidence type="ECO:0000313" key="3">
    <source>
        <dbReference type="Proteomes" id="UP000235371"/>
    </source>
</evidence>
<dbReference type="GeneID" id="36583403"/>
<gene>
    <name evidence="2" type="ORF">K444DRAFT_535856</name>
</gene>
<dbReference type="Proteomes" id="UP000235371">
    <property type="component" value="Unassembled WGS sequence"/>
</dbReference>
<dbReference type="GO" id="GO:0006740">
    <property type="term" value="P:NADPH regeneration"/>
    <property type="evidence" value="ECO:0007669"/>
    <property type="project" value="TreeGrafter"/>
</dbReference>
<name>A0A2J6SZB3_9HELO</name>
<reference evidence="2 3" key="1">
    <citation type="submission" date="2016-04" db="EMBL/GenBank/DDBJ databases">
        <title>A degradative enzymes factory behind the ericoid mycorrhizal symbiosis.</title>
        <authorList>
            <consortium name="DOE Joint Genome Institute"/>
            <person name="Martino E."/>
            <person name="Morin E."/>
            <person name="Grelet G."/>
            <person name="Kuo A."/>
            <person name="Kohler A."/>
            <person name="Daghino S."/>
            <person name="Barry K."/>
            <person name="Choi C."/>
            <person name="Cichocki N."/>
            <person name="Clum A."/>
            <person name="Copeland A."/>
            <person name="Hainaut M."/>
            <person name="Haridas S."/>
            <person name="Labutti K."/>
            <person name="Lindquist E."/>
            <person name="Lipzen A."/>
            <person name="Khouja H.-R."/>
            <person name="Murat C."/>
            <person name="Ohm R."/>
            <person name="Olson A."/>
            <person name="Spatafora J."/>
            <person name="Veneault-Fourrey C."/>
            <person name="Henrissat B."/>
            <person name="Grigoriev I."/>
            <person name="Martin F."/>
            <person name="Perotto S."/>
        </authorList>
    </citation>
    <scope>NUCLEOTIDE SEQUENCE [LARGE SCALE GENOMIC DNA]</scope>
    <source>
        <strain evidence="2 3">E</strain>
    </source>
</reference>
<dbReference type="RefSeq" id="XP_024733035.1">
    <property type="nucleotide sequence ID" value="XM_024875323.1"/>
</dbReference>
<dbReference type="PANTHER" id="PTHR42840:SF7">
    <property type="entry name" value="BINDING ROSSMANN FOLD OXIDOREDUCTASE, PUTATIVE (AFU_ORTHOLOGUE AFUA_4G10190)-RELATED"/>
    <property type="match status" value="1"/>
</dbReference>
<dbReference type="OrthoDB" id="64915at2759"/>
<accession>A0A2J6SZB3</accession>
<dbReference type="SUPFAM" id="SSF51735">
    <property type="entry name" value="NAD(P)-binding Rossmann-fold domains"/>
    <property type="match status" value="1"/>
</dbReference>
<dbReference type="GO" id="GO:0005737">
    <property type="term" value="C:cytoplasm"/>
    <property type="evidence" value="ECO:0007669"/>
    <property type="project" value="TreeGrafter"/>
</dbReference>